<reference evidence="3 4" key="1">
    <citation type="submission" date="2019-07" db="EMBL/GenBank/DDBJ databases">
        <title>Genome sequence of 2 isolates from Red Sea Mangroves.</title>
        <authorList>
            <person name="Sefrji F."/>
            <person name="Michoud G."/>
            <person name="Merlino G."/>
            <person name="Daffonchio D."/>
        </authorList>
    </citation>
    <scope>NUCLEOTIDE SEQUENCE [LARGE SCALE GENOMIC DNA]</scope>
    <source>
        <strain evidence="3 4">R1DC41</strain>
    </source>
</reference>
<evidence type="ECO:0000313" key="3">
    <source>
        <dbReference type="EMBL" id="QPC45684.1"/>
    </source>
</evidence>
<dbReference type="AlphaFoldDB" id="A0A7S8C941"/>
<keyword evidence="4" id="KW-1185">Reference proteome</keyword>
<evidence type="ECO:0000259" key="2">
    <source>
        <dbReference type="Pfam" id="PF14501"/>
    </source>
</evidence>
<name>A0A7S8C941_9BACI</name>
<feature type="transmembrane region" description="Helical" evidence="1">
    <location>
        <begin position="6"/>
        <end position="24"/>
    </location>
</feature>
<dbReference type="RefSeq" id="WP_239673199.1">
    <property type="nucleotide sequence ID" value="NZ_CP049742.1"/>
</dbReference>
<keyword evidence="1" id="KW-1133">Transmembrane helix</keyword>
<organism evidence="3 4">
    <name type="scientific">Mangrovibacillus cuniculi</name>
    <dbReference type="NCBI Taxonomy" id="2593652"/>
    <lineage>
        <taxon>Bacteria</taxon>
        <taxon>Bacillati</taxon>
        <taxon>Bacillota</taxon>
        <taxon>Bacilli</taxon>
        <taxon>Bacillales</taxon>
        <taxon>Bacillaceae</taxon>
        <taxon>Mangrovibacillus</taxon>
    </lineage>
</organism>
<accession>A0A7S8C941</accession>
<keyword evidence="1" id="KW-0812">Transmembrane</keyword>
<dbReference type="PANTHER" id="PTHR40448:SF1">
    <property type="entry name" value="TWO-COMPONENT SENSOR HISTIDINE KINASE"/>
    <property type="match status" value="1"/>
</dbReference>
<evidence type="ECO:0000256" key="1">
    <source>
        <dbReference type="SAM" id="Phobius"/>
    </source>
</evidence>
<gene>
    <name evidence="3" type="ORF">G8O30_01205</name>
</gene>
<dbReference type="Proteomes" id="UP000593626">
    <property type="component" value="Chromosome"/>
</dbReference>
<dbReference type="GO" id="GO:0042802">
    <property type="term" value="F:identical protein binding"/>
    <property type="evidence" value="ECO:0007669"/>
    <property type="project" value="TreeGrafter"/>
</dbReference>
<dbReference type="PANTHER" id="PTHR40448">
    <property type="entry name" value="TWO-COMPONENT SENSOR HISTIDINE KINASE"/>
    <property type="match status" value="1"/>
</dbReference>
<evidence type="ECO:0000313" key="4">
    <source>
        <dbReference type="Proteomes" id="UP000593626"/>
    </source>
</evidence>
<dbReference type="KEGG" id="mcui:G8O30_01205"/>
<dbReference type="InterPro" id="IPR032834">
    <property type="entry name" value="NatK-like_C"/>
</dbReference>
<dbReference type="Pfam" id="PF14501">
    <property type="entry name" value="HATPase_c_5"/>
    <property type="match status" value="1"/>
</dbReference>
<proteinExistence type="predicted"/>
<dbReference type="Gene3D" id="3.30.565.10">
    <property type="entry name" value="Histidine kinase-like ATPase, C-terminal domain"/>
    <property type="match status" value="1"/>
</dbReference>
<sequence length="248" mass="28222">MENILINLIAILSLSTTFTTILLIQNRKRNKALDKQISYAEESMVQLNDAFTKVKKERHDFLKHVAAIQYMVEKKQTEELYQYTKNLTQNYEKTNLSIKGENGAVVGLLNKYSQRASQTGIQLAFYLDVPISSLPLPNHEIITLIGNVLENSLDASEKWQRNHKEKATIQLCLTKKAGLYILTCENDTLPLPTKVVDNLFEKSGFSTKNTDGLGTLIIKDTVYAHNGYLDFIHKNEKFFLKIKLPAVL</sequence>
<keyword evidence="1" id="KW-0472">Membrane</keyword>
<dbReference type="SUPFAM" id="SSF55874">
    <property type="entry name" value="ATPase domain of HSP90 chaperone/DNA topoisomerase II/histidine kinase"/>
    <property type="match status" value="1"/>
</dbReference>
<feature type="domain" description="Sensor histidine kinase NatK-like C-terminal" evidence="2">
    <location>
        <begin position="140"/>
        <end position="245"/>
    </location>
</feature>
<dbReference type="EMBL" id="CP049742">
    <property type="protein sequence ID" value="QPC45684.1"/>
    <property type="molecule type" value="Genomic_DNA"/>
</dbReference>
<dbReference type="InterPro" id="IPR036890">
    <property type="entry name" value="HATPase_C_sf"/>
</dbReference>
<protein>
    <submittedName>
        <fullName evidence="3">GHKL domain-containing protein</fullName>
    </submittedName>
</protein>